<evidence type="ECO:0000256" key="8">
    <source>
        <dbReference type="ARBA" id="ARBA00023118"/>
    </source>
</evidence>
<evidence type="ECO:0000256" key="10">
    <source>
        <dbReference type="ARBA" id="ARBA00048304"/>
    </source>
</evidence>
<dbReference type="AlphaFoldDB" id="F4L840"/>
<evidence type="ECO:0000256" key="7">
    <source>
        <dbReference type="ARBA" id="ARBA00023080"/>
    </source>
</evidence>
<dbReference type="HOGENOM" id="CLU_039827_0_0_10"/>
<dbReference type="Proteomes" id="UP000008461">
    <property type="component" value="Plasmid pHALHY02"/>
</dbReference>
<dbReference type="GO" id="GO:0005524">
    <property type="term" value="F:ATP binding"/>
    <property type="evidence" value="ECO:0007669"/>
    <property type="project" value="UniProtKB-KW"/>
</dbReference>
<dbReference type="CDD" id="cd05400">
    <property type="entry name" value="NT_2-5OAS_ClassI-CCAase"/>
    <property type="match status" value="1"/>
</dbReference>
<comment type="catalytic activity">
    <reaction evidence="10">
        <text>GTP + ATP = 3',3'-cGAMP + 2 diphosphate</text>
        <dbReference type="Rhea" id="RHEA:35647"/>
        <dbReference type="ChEBI" id="CHEBI:30616"/>
        <dbReference type="ChEBI" id="CHEBI:33019"/>
        <dbReference type="ChEBI" id="CHEBI:37565"/>
        <dbReference type="ChEBI" id="CHEBI:71501"/>
    </reaction>
    <physiologicalReaction direction="left-to-right" evidence="10">
        <dbReference type="Rhea" id="RHEA:35648"/>
    </physiologicalReaction>
</comment>
<evidence type="ECO:0000259" key="11">
    <source>
        <dbReference type="Pfam" id="PF21654"/>
    </source>
</evidence>
<accession>F4L840</accession>
<dbReference type="EMBL" id="CP002693">
    <property type="protein sequence ID" value="AEE54548.1"/>
    <property type="molecule type" value="Genomic_DNA"/>
</dbReference>
<evidence type="ECO:0000313" key="13">
    <source>
        <dbReference type="Proteomes" id="UP000008461"/>
    </source>
</evidence>
<protein>
    <recommendedName>
        <fullName evidence="9">Cyclic GMP-AMP synthase</fullName>
    </recommendedName>
</protein>
<keyword evidence="4" id="KW-0547">Nucleotide-binding</keyword>
<keyword evidence="5" id="KW-0067">ATP-binding</keyword>
<dbReference type="OrthoDB" id="1118920at2"/>
<dbReference type="GO" id="GO:0051607">
    <property type="term" value="P:defense response to virus"/>
    <property type="evidence" value="ECO:0007669"/>
    <property type="project" value="UniProtKB-KW"/>
</dbReference>
<dbReference type="GO" id="GO:0009117">
    <property type="term" value="P:nucleotide metabolic process"/>
    <property type="evidence" value="ECO:0007669"/>
    <property type="project" value="UniProtKB-KW"/>
</dbReference>
<reference evidence="12 13" key="1">
    <citation type="journal article" date="2011" name="Stand. Genomic Sci.">
        <title>Complete genome sequence of Haliscomenobacter hydrossis type strain (O).</title>
        <authorList>
            <consortium name="US DOE Joint Genome Institute (JGI-PGF)"/>
            <person name="Daligault H."/>
            <person name="Lapidus A."/>
            <person name="Zeytun A."/>
            <person name="Nolan M."/>
            <person name="Lucas S."/>
            <person name="Del Rio T.G."/>
            <person name="Tice H."/>
            <person name="Cheng J.F."/>
            <person name="Tapia R."/>
            <person name="Han C."/>
            <person name="Goodwin L."/>
            <person name="Pitluck S."/>
            <person name="Liolios K."/>
            <person name="Pagani I."/>
            <person name="Ivanova N."/>
            <person name="Huntemann M."/>
            <person name="Mavromatis K."/>
            <person name="Mikhailova N."/>
            <person name="Pati A."/>
            <person name="Chen A."/>
            <person name="Palaniappan K."/>
            <person name="Land M."/>
            <person name="Hauser L."/>
            <person name="Brambilla E.M."/>
            <person name="Rohde M."/>
            <person name="Verbarg S."/>
            <person name="Goker M."/>
            <person name="Bristow J."/>
            <person name="Eisen J.A."/>
            <person name="Markowitz V."/>
            <person name="Hugenholtz P."/>
            <person name="Kyrpides N.C."/>
            <person name="Klenk H.P."/>
            <person name="Woyke T."/>
        </authorList>
    </citation>
    <scope>NUCLEOTIDE SEQUENCE [LARGE SCALE GENOMIC DNA]</scope>
    <source>
        <strain evidence="13">ATCC 27775 / DSM 1100 / LMG 10767 / O</strain>
        <plasmid evidence="13">Plasmid pHALHY02</plasmid>
    </source>
</reference>
<evidence type="ECO:0000256" key="9">
    <source>
        <dbReference type="ARBA" id="ARBA00044145"/>
    </source>
</evidence>
<geneLocation type="plasmid" evidence="12 13">
    <name>pHALHY02</name>
</geneLocation>
<dbReference type="GO" id="GO:0016779">
    <property type="term" value="F:nucleotidyltransferase activity"/>
    <property type="evidence" value="ECO:0007669"/>
    <property type="project" value="UniProtKB-KW"/>
</dbReference>
<dbReference type="GO" id="GO:0046872">
    <property type="term" value="F:metal ion binding"/>
    <property type="evidence" value="ECO:0007669"/>
    <property type="project" value="UniProtKB-KW"/>
</dbReference>
<keyword evidence="7" id="KW-0546">Nucleotide metabolism</keyword>
<keyword evidence="13" id="KW-1185">Reference proteome</keyword>
<dbReference type="InterPro" id="IPR006116">
    <property type="entry name" value="NT_2-5OAS_ClassI-CCAase"/>
</dbReference>
<gene>
    <name evidence="12" type="ordered locus">Halhy_6733</name>
</gene>
<evidence type="ECO:0000256" key="5">
    <source>
        <dbReference type="ARBA" id="ARBA00022840"/>
    </source>
</evidence>
<proteinExistence type="predicted"/>
<evidence type="ECO:0000256" key="4">
    <source>
        <dbReference type="ARBA" id="ARBA00022741"/>
    </source>
</evidence>
<keyword evidence="8" id="KW-0051">Antiviral defense</keyword>
<feature type="domain" description="Cyclic GMP-AMP synthase DncV-like nucleotidyltransferase" evidence="11">
    <location>
        <begin position="54"/>
        <end position="137"/>
    </location>
</feature>
<dbReference type="RefSeq" id="WP_013769064.1">
    <property type="nucleotide sequence ID" value="NC_015512.1"/>
</dbReference>
<evidence type="ECO:0000256" key="1">
    <source>
        <dbReference type="ARBA" id="ARBA00022679"/>
    </source>
</evidence>
<name>F4L840_HALH1</name>
<reference key="2">
    <citation type="submission" date="2011-04" db="EMBL/GenBank/DDBJ databases">
        <title>Complete sequence of plasmid 2 of Haliscomenobacter hydrossis DSM 1100.</title>
        <authorList>
            <consortium name="US DOE Joint Genome Institute (JGI-PGF)"/>
            <person name="Lucas S."/>
            <person name="Han J."/>
            <person name="Lapidus A."/>
            <person name="Bruce D."/>
            <person name="Goodwin L."/>
            <person name="Pitluck S."/>
            <person name="Peters L."/>
            <person name="Kyrpides N."/>
            <person name="Mavromatis K."/>
            <person name="Ivanova N."/>
            <person name="Ovchinnikova G."/>
            <person name="Pagani I."/>
            <person name="Daligault H."/>
            <person name="Detter J.C."/>
            <person name="Han C."/>
            <person name="Land M."/>
            <person name="Hauser L."/>
            <person name="Markowitz V."/>
            <person name="Cheng J.-F."/>
            <person name="Hugenholtz P."/>
            <person name="Woyke T."/>
            <person name="Wu D."/>
            <person name="Verbarg S."/>
            <person name="Frueling A."/>
            <person name="Brambilla E."/>
            <person name="Klenk H.-P."/>
            <person name="Eisen J.A."/>
        </authorList>
    </citation>
    <scope>NUCLEOTIDE SEQUENCE</scope>
    <source>
        <strain>DSM 1100</strain>
    </source>
</reference>
<evidence type="ECO:0000256" key="6">
    <source>
        <dbReference type="ARBA" id="ARBA00022842"/>
    </source>
</evidence>
<evidence type="ECO:0000256" key="2">
    <source>
        <dbReference type="ARBA" id="ARBA00022695"/>
    </source>
</evidence>
<keyword evidence="12" id="KW-0614">Plasmid</keyword>
<dbReference type="KEGG" id="hhy:Halhy_6733"/>
<keyword evidence="6" id="KW-0460">Magnesium</keyword>
<keyword evidence="1" id="KW-0808">Transferase</keyword>
<keyword evidence="2" id="KW-0548">Nucleotidyltransferase</keyword>
<dbReference type="InterPro" id="IPR048445">
    <property type="entry name" value="DncV-like_NTFase"/>
</dbReference>
<keyword evidence="3" id="KW-0479">Metal-binding</keyword>
<evidence type="ECO:0000313" key="12">
    <source>
        <dbReference type="EMBL" id="AEE54548.1"/>
    </source>
</evidence>
<evidence type="ECO:0000256" key="3">
    <source>
        <dbReference type="ARBA" id="ARBA00022723"/>
    </source>
</evidence>
<dbReference type="Pfam" id="PF21654">
    <property type="entry name" value="DncV-like_NTFase"/>
    <property type="match status" value="1"/>
</dbReference>
<organism evidence="12 13">
    <name type="scientific">Haliscomenobacter hydrossis (strain ATCC 27775 / DSM 1100 / LMG 10767 / O)</name>
    <dbReference type="NCBI Taxonomy" id="760192"/>
    <lineage>
        <taxon>Bacteria</taxon>
        <taxon>Pseudomonadati</taxon>
        <taxon>Bacteroidota</taxon>
        <taxon>Saprospiria</taxon>
        <taxon>Saprospirales</taxon>
        <taxon>Haliscomenobacteraceae</taxon>
        <taxon>Haliscomenobacter</taxon>
    </lineage>
</organism>
<sequence>MIKVENRVQLNYLLERLAEALDITPTQFAEAKAHYEAVGAYLGADGSALAHLNPAIFPQGSMRLGTVVRPLSDEDQYDVDLVCKVEGTTADFTQYELKQMIGDRLKESDRYRNMLDEEYRFCWTLNYADATRFHMDILPAIADINALQELPQINPHWTVHALHITDQLSETYKKYSNDWPKSNPTGYAEWFMSRMKTQFEARRKAMALEMRASVEEIQDHQVKTPLQRSVQILKRHRDIMFEGKEHRPISIIITTLAARAYAEEADVYTAIGNILDRMPAHIRRINGVAVIENPVNPIENFAADWAKFPQQEENFYKWVVQAKKDFISALSFENITDIRALLHNSFGDKIANRAINLTLEIFPASPSLEDQKNQALLAMATKATVKPWCRS</sequence>